<keyword evidence="3" id="KW-1185">Reference proteome</keyword>
<proteinExistence type="predicted"/>
<feature type="compositionally biased region" description="Acidic residues" evidence="1">
    <location>
        <begin position="54"/>
        <end position="64"/>
    </location>
</feature>
<evidence type="ECO:0000313" key="3">
    <source>
        <dbReference type="Proteomes" id="UP000002217"/>
    </source>
</evidence>
<reference evidence="2 3" key="1">
    <citation type="journal article" date="2009" name="Stand. Genomic Sci.">
        <title>Complete genome sequence of Desulfotomaculum acetoxidans type strain (5575).</title>
        <authorList>
            <person name="Spring S."/>
            <person name="Lapidus A."/>
            <person name="Schroder M."/>
            <person name="Gleim D."/>
            <person name="Sims D."/>
            <person name="Meincke L."/>
            <person name="Glavina Del Rio T."/>
            <person name="Tice H."/>
            <person name="Copeland A."/>
            <person name="Cheng J.F."/>
            <person name="Lucas S."/>
            <person name="Chen F."/>
            <person name="Nolan M."/>
            <person name="Bruce D."/>
            <person name="Goodwin L."/>
            <person name="Pitluck S."/>
            <person name="Ivanova N."/>
            <person name="Mavromatis K."/>
            <person name="Mikhailova N."/>
            <person name="Pati A."/>
            <person name="Chen A."/>
            <person name="Palaniappan K."/>
            <person name="Land M."/>
            <person name="Hauser L."/>
            <person name="Chang Y.J."/>
            <person name="Jeffries C.D."/>
            <person name="Chain P."/>
            <person name="Saunders E."/>
            <person name="Brettin T."/>
            <person name="Detter J.C."/>
            <person name="Goker M."/>
            <person name="Bristow J."/>
            <person name="Eisen J.A."/>
            <person name="Markowitz V."/>
            <person name="Hugenholtz P."/>
            <person name="Kyrpides N.C."/>
            <person name="Klenk H.P."/>
            <person name="Han C."/>
        </authorList>
    </citation>
    <scope>NUCLEOTIDE SEQUENCE [LARGE SCALE GENOMIC DNA]</scope>
    <source>
        <strain evidence="3">ATCC 49208 / DSM 771 / VKM B-1644</strain>
    </source>
</reference>
<feature type="region of interest" description="Disordered" evidence="1">
    <location>
        <begin position="34"/>
        <end position="64"/>
    </location>
</feature>
<dbReference type="Proteomes" id="UP000002217">
    <property type="component" value="Chromosome"/>
</dbReference>
<dbReference type="RefSeq" id="WP_015756066.1">
    <property type="nucleotide sequence ID" value="NC_013216.1"/>
</dbReference>
<evidence type="ECO:0000256" key="1">
    <source>
        <dbReference type="SAM" id="MobiDB-lite"/>
    </source>
</evidence>
<gene>
    <name evidence="2" type="ordered locus">Dtox_0402</name>
</gene>
<accession>C8W4Z3</accession>
<protein>
    <submittedName>
        <fullName evidence="2">Uncharacterized protein</fullName>
    </submittedName>
</protein>
<organism evidence="2 3">
    <name type="scientific">Desulfofarcimen acetoxidans (strain ATCC 49208 / DSM 771 / KCTC 5769 / VKM B-1644 / 5575)</name>
    <name type="common">Desulfotomaculum acetoxidans</name>
    <dbReference type="NCBI Taxonomy" id="485916"/>
    <lineage>
        <taxon>Bacteria</taxon>
        <taxon>Bacillati</taxon>
        <taxon>Bacillota</taxon>
        <taxon>Clostridia</taxon>
        <taxon>Eubacteriales</taxon>
        <taxon>Peptococcaceae</taxon>
        <taxon>Desulfofarcimen</taxon>
    </lineage>
</organism>
<evidence type="ECO:0000313" key="2">
    <source>
        <dbReference type="EMBL" id="ACV61345.1"/>
    </source>
</evidence>
<dbReference type="EMBL" id="CP001720">
    <property type="protein sequence ID" value="ACV61345.1"/>
    <property type="molecule type" value="Genomic_DNA"/>
</dbReference>
<name>C8W4Z3_DESAS</name>
<dbReference type="HOGENOM" id="CLU_2860355_0_0_9"/>
<sequence>MRAINWNYFTGADPGKNLEGTFFLFTNFFEQSQEKQAEAPATDFSADEDCHIPDEDEEGYDLEH</sequence>
<dbReference type="KEGG" id="dae:Dtox_0402"/>
<dbReference type="AlphaFoldDB" id="C8W4Z3"/>